<keyword evidence="1" id="KW-0175">Coiled coil</keyword>
<dbReference type="Proteomes" id="UP000281553">
    <property type="component" value="Unassembled WGS sequence"/>
</dbReference>
<protein>
    <submittedName>
        <fullName evidence="2">Uncharacterized protein</fullName>
    </submittedName>
</protein>
<reference evidence="2 3" key="1">
    <citation type="submission" date="2018-11" db="EMBL/GenBank/DDBJ databases">
        <authorList>
            <consortium name="Pathogen Informatics"/>
        </authorList>
    </citation>
    <scope>NUCLEOTIDE SEQUENCE [LARGE SCALE GENOMIC DNA]</scope>
</reference>
<dbReference type="AlphaFoldDB" id="A0A3P7LV44"/>
<sequence length="73" mass="8663">MENRQLAKIFTDDEGQIFEQVEELNEELRELSDAKRKLALLKDVRMDFCKVHIFIEQIIVCSWQQSAFVLGEF</sequence>
<dbReference type="EMBL" id="UYRU01057831">
    <property type="protein sequence ID" value="VDN13948.1"/>
    <property type="molecule type" value="Genomic_DNA"/>
</dbReference>
<accession>A0A3P7LV44</accession>
<feature type="coiled-coil region" evidence="1">
    <location>
        <begin position="14"/>
        <end position="44"/>
    </location>
</feature>
<evidence type="ECO:0000313" key="2">
    <source>
        <dbReference type="EMBL" id="VDN13948.1"/>
    </source>
</evidence>
<proteinExistence type="predicted"/>
<organism evidence="2 3">
    <name type="scientific">Dibothriocephalus latus</name>
    <name type="common">Fish tapeworm</name>
    <name type="synonym">Diphyllobothrium latum</name>
    <dbReference type="NCBI Taxonomy" id="60516"/>
    <lineage>
        <taxon>Eukaryota</taxon>
        <taxon>Metazoa</taxon>
        <taxon>Spiralia</taxon>
        <taxon>Lophotrochozoa</taxon>
        <taxon>Platyhelminthes</taxon>
        <taxon>Cestoda</taxon>
        <taxon>Eucestoda</taxon>
        <taxon>Diphyllobothriidea</taxon>
        <taxon>Diphyllobothriidae</taxon>
        <taxon>Dibothriocephalus</taxon>
    </lineage>
</organism>
<evidence type="ECO:0000256" key="1">
    <source>
        <dbReference type="SAM" id="Coils"/>
    </source>
</evidence>
<name>A0A3P7LV44_DIBLA</name>
<evidence type="ECO:0000313" key="3">
    <source>
        <dbReference type="Proteomes" id="UP000281553"/>
    </source>
</evidence>
<gene>
    <name evidence="2" type="ORF">DILT_LOCUS9779</name>
</gene>
<keyword evidence="3" id="KW-1185">Reference proteome</keyword>